<dbReference type="Ensembl" id="ENSNFUT00015009110.1">
    <property type="protein sequence ID" value="ENSNFUP00015008670.1"/>
    <property type="gene ID" value="ENSNFUG00015004211.1"/>
</dbReference>
<evidence type="ECO:0000256" key="2">
    <source>
        <dbReference type="ARBA" id="ARBA00022679"/>
    </source>
</evidence>
<dbReference type="GO" id="GO:0005737">
    <property type="term" value="C:cytoplasm"/>
    <property type="evidence" value="ECO:0007669"/>
    <property type="project" value="TreeGrafter"/>
</dbReference>
<accession>A0A8C6KPJ6</accession>
<dbReference type="GO" id="GO:0016605">
    <property type="term" value="C:PML body"/>
    <property type="evidence" value="ECO:0007669"/>
    <property type="project" value="TreeGrafter"/>
</dbReference>
<sequence length="516" mass="58604">MNRKTRHTLTPGRVHLMGQDKVVALKVMSRQYENEFLNEVQTLQLLNKLTNFKHCFIKLNDSFTYRGFLYQEFELLDQILFDYLKKRGDTLKVAELRVIAQQILVALSALKQLGITHTDLKLDNIMLVNHEEQPFIVKLIDFGFACETETLKEKGILHNLAYRAPEITLGLPRDEAIDTWSLGCLLSALFLDCFVFPEENKYDNLRIIMKLLGQPDKKQLDEGALSRRAHATYDDLTMLDELFFSLNTKNSTENEDIKAFLDLVKKMLTVDPANRILPDDALKHPFITMEHLDGASDKCYVKKARKLMRNVQPFPSDGESEISKCPGPSQVGPTPADDMAPHTITDGGNFTLDLMQRGFCASPLFLQTLASVQSFLSLAQARRFLRCFLFKSGLTHGMRHLNPMSFMSLLVVVLEALTPAAVHSLWISPTFLNGFVVTILCRVRLSLELVHFFLPHFFRPFACLLMCLDTELCEQPASLAITFCVLPSLCKVSMIVFWTAVKSEVFPMIVVPSKQD</sequence>
<keyword evidence="3" id="KW-0547">Nucleotide-binding</keyword>
<keyword evidence="5" id="KW-0067">ATP-binding</keyword>
<evidence type="ECO:0000256" key="1">
    <source>
        <dbReference type="ARBA" id="ARBA00022527"/>
    </source>
</evidence>
<dbReference type="Gene3D" id="1.10.510.10">
    <property type="entry name" value="Transferase(Phosphotransferase) domain 1"/>
    <property type="match status" value="1"/>
</dbReference>
<dbReference type="GO" id="GO:0004713">
    <property type="term" value="F:protein tyrosine kinase activity"/>
    <property type="evidence" value="ECO:0007669"/>
    <property type="project" value="TreeGrafter"/>
</dbReference>
<protein>
    <recommendedName>
        <fullName evidence="7">Protein kinase domain-containing protein</fullName>
    </recommendedName>
</protein>
<dbReference type="InterPro" id="IPR000719">
    <property type="entry name" value="Prot_kinase_dom"/>
</dbReference>
<dbReference type="AlphaFoldDB" id="A0A8C6KPJ6"/>
<name>A0A8C6KPJ6_NOTFU</name>
<dbReference type="GO" id="GO:0042771">
    <property type="term" value="P:intrinsic apoptotic signaling pathway in response to DNA damage by p53 class mediator"/>
    <property type="evidence" value="ECO:0007669"/>
    <property type="project" value="TreeGrafter"/>
</dbReference>
<dbReference type="PANTHER" id="PTHR24058:SF53">
    <property type="entry name" value="HOMEODOMAIN-INTERACTING PROTEIN KINASE 2"/>
    <property type="match status" value="1"/>
</dbReference>
<organism evidence="8 9">
    <name type="scientific">Nothobranchius furzeri</name>
    <name type="common">Turquoise killifish</name>
    <dbReference type="NCBI Taxonomy" id="105023"/>
    <lineage>
        <taxon>Eukaryota</taxon>
        <taxon>Metazoa</taxon>
        <taxon>Chordata</taxon>
        <taxon>Craniata</taxon>
        <taxon>Vertebrata</taxon>
        <taxon>Euteleostomi</taxon>
        <taxon>Actinopterygii</taxon>
        <taxon>Neopterygii</taxon>
        <taxon>Teleostei</taxon>
        <taxon>Neoteleostei</taxon>
        <taxon>Acanthomorphata</taxon>
        <taxon>Ovalentaria</taxon>
        <taxon>Atherinomorphae</taxon>
        <taxon>Cyprinodontiformes</taxon>
        <taxon>Nothobranchiidae</taxon>
        <taxon>Nothobranchius</taxon>
    </lineage>
</organism>
<dbReference type="SUPFAM" id="SSF56112">
    <property type="entry name" value="Protein kinase-like (PK-like)"/>
    <property type="match status" value="1"/>
</dbReference>
<dbReference type="InterPro" id="IPR011009">
    <property type="entry name" value="Kinase-like_dom_sf"/>
</dbReference>
<evidence type="ECO:0000256" key="4">
    <source>
        <dbReference type="ARBA" id="ARBA00022777"/>
    </source>
</evidence>
<evidence type="ECO:0000256" key="5">
    <source>
        <dbReference type="ARBA" id="ARBA00022840"/>
    </source>
</evidence>
<evidence type="ECO:0000256" key="3">
    <source>
        <dbReference type="ARBA" id="ARBA00022741"/>
    </source>
</evidence>
<dbReference type="GO" id="GO:0045944">
    <property type="term" value="P:positive regulation of transcription by RNA polymerase II"/>
    <property type="evidence" value="ECO:0007669"/>
    <property type="project" value="TreeGrafter"/>
</dbReference>
<dbReference type="Pfam" id="PF00069">
    <property type="entry name" value="Pkinase"/>
    <property type="match status" value="1"/>
</dbReference>
<feature type="region of interest" description="Disordered" evidence="6">
    <location>
        <begin position="312"/>
        <end position="332"/>
    </location>
</feature>
<dbReference type="GO" id="GO:0046332">
    <property type="term" value="F:SMAD binding"/>
    <property type="evidence" value="ECO:0007669"/>
    <property type="project" value="TreeGrafter"/>
</dbReference>
<dbReference type="PANTHER" id="PTHR24058">
    <property type="entry name" value="DUAL SPECIFICITY PROTEIN KINASE"/>
    <property type="match status" value="1"/>
</dbReference>
<evidence type="ECO:0000313" key="9">
    <source>
        <dbReference type="Proteomes" id="UP000694548"/>
    </source>
</evidence>
<dbReference type="GO" id="GO:0003713">
    <property type="term" value="F:transcription coactivator activity"/>
    <property type="evidence" value="ECO:0007669"/>
    <property type="project" value="TreeGrafter"/>
</dbReference>
<keyword evidence="2" id="KW-0808">Transferase</keyword>
<feature type="domain" description="Protein kinase" evidence="7">
    <location>
        <begin position="1"/>
        <end position="287"/>
    </location>
</feature>
<dbReference type="Gene3D" id="3.30.200.20">
    <property type="entry name" value="Phosphorylase Kinase, domain 1"/>
    <property type="match status" value="1"/>
</dbReference>
<dbReference type="GO" id="GO:0004674">
    <property type="term" value="F:protein serine/threonine kinase activity"/>
    <property type="evidence" value="ECO:0007669"/>
    <property type="project" value="UniProtKB-KW"/>
</dbReference>
<proteinExistence type="predicted"/>
<keyword evidence="9" id="KW-1185">Reference proteome</keyword>
<evidence type="ECO:0000313" key="8">
    <source>
        <dbReference type="Ensembl" id="ENSNFUP00015008670.1"/>
    </source>
</evidence>
<dbReference type="GO" id="GO:0007224">
    <property type="term" value="P:smoothened signaling pathway"/>
    <property type="evidence" value="ECO:0007669"/>
    <property type="project" value="TreeGrafter"/>
</dbReference>
<dbReference type="GeneTree" id="ENSGT00940000164472"/>
<keyword evidence="1" id="KW-0723">Serine/threonine-protein kinase</keyword>
<dbReference type="PROSITE" id="PS00108">
    <property type="entry name" value="PROTEIN_KINASE_ST"/>
    <property type="match status" value="1"/>
</dbReference>
<reference evidence="8" key="1">
    <citation type="submission" date="2014-08" db="EMBL/GenBank/DDBJ databases">
        <authorList>
            <person name="Senf B."/>
            <person name="Petzold A."/>
            <person name="Downie B.R."/>
            <person name="Koch P."/>
            <person name="Platzer M."/>
        </authorList>
    </citation>
    <scope>NUCLEOTIDE SEQUENCE [LARGE SCALE GENOMIC DNA]</scope>
    <source>
        <strain evidence="8">GRZ</strain>
    </source>
</reference>
<dbReference type="InterPro" id="IPR008271">
    <property type="entry name" value="Ser/Thr_kinase_AS"/>
</dbReference>
<reference evidence="8" key="2">
    <citation type="submission" date="2025-08" db="UniProtKB">
        <authorList>
            <consortium name="Ensembl"/>
        </authorList>
    </citation>
    <scope>IDENTIFICATION</scope>
</reference>
<dbReference type="InterPro" id="IPR050494">
    <property type="entry name" value="Ser_Thr_dual-spec_kinase"/>
</dbReference>
<dbReference type="GO" id="GO:0005524">
    <property type="term" value="F:ATP binding"/>
    <property type="evidence" value="ECO:0007669"/>
    <property type="project" value="UniProtKB-KW"/>
</dbReference>
<keyword evidence="4" id="KW-0418">Kinase</keyword>
<dbReference type="GO" id="GO:0003714">
    <property type="term" value="F:transcription corepressor activity"/>
    <property type="evidence" value="ECO:0007669"/>
    <property type="project" value="TreeGrafter"/>
</dbReference>
<reference evidence="8" key="3">
    <citation type="submission" date="2025-09" db="UniProtKB">
        <authorList>
            <consortium name="Ensembl"/>
        </authorList>
    </citation>
    <scope>IDENTIFICATION</scope>
</reference>
<dbReference type="SMART" id="SM00220">
    <property type="entry name" value="S_TKc"/>
    <property type="match status" value="1"/>
</dbReference>
<dbReference type="Proteomes" id="UP000694548">
    <property type="component" value="Chromosome sgr02"/>
</dbReference>
<dbReference type="PROSITE" id="PS50011">
    <property type="entry name" value="PROTEIN_KINASE_DOM"/>
    <property type="match status" value="1"/>
</dbReference>
<evidence type="ECO:0000256" key="6">
    <source>
        <dbReference type="SAM" id="MobiDB-lite"/>
    </source>
</evidence>
<evidence type="ECO:0000259" key="7">
    <source>
        <dbReference type="PROSITE" id="PS50011"/>
    </source>
</evidence>